<dbReference type="Proteomes" id="UP000193920">
    <property type="component" value="Unassembled WGS sequence"/>
</dbReference>
<reference evidence="1 2" key="1">
    <citation type="submission" date="2016-08" db="EMBL/GenBank/DDBJ databases">
        <title>A Parts List for Fungal Cellulosomes Revealed by Comparative Genomics.</title>
        <authorList>
            <consortium name="DOE Joint Genome Institute"/>
            <person name="Haitjema C.H."/>
            <person name="Gilmore S.P."/>
            <person name="Henske J.K."/>
            <person name="Solomon K.V."/>
            <person name="De Groot R."/>
            <person name="Kuo A."/>
            <person name="Mondo S.J."/>
            <person name="Salamov A.A."/>
            <person name="Labutti K."/>
            <person name="Zhao Z."/>
            <person name="Chiniquy J."/>
            <person name="Barry K."/>
            <person name="Brewer H.M."/>
            <person name="Purvine S.O."/>
            <person name="Wright A.T."/>
            <person name="Boxma B."/>
            <person name="Van Alen T."/>
            <person name="Hackstein J.H."/>
            <person name="Baker S.E."/>
            <person name="Grigoriev I.V."/>
            <person name="O'Malley M.A."/>
        </authorList>
    </citation>
    <scope>NUCLEOTIDE SEQUENCE [LARGE SCALE GENOMIC DNA]</scope>
    <source>
        <strain evidence="1 2">G1</strain>
    </source>
</reference>
<organism evidence="1 2">
    <name type="scientific">Neocallimastix californiae</name>
    <dbReference type="NCBI Taxonomy" id="1754190"/>
    <lineage>
        <taxon>Eukaryota</taxon>
        <taxon>Fungi</taxon>
        <taxon>Fungi incertae sedis</taxon>
        <taxon>Chytridiomycota</taxon>
        <taxon>Chytridiomycota incertae sedis</taxon>
        <taxon>Neocallimastigomycetes</taxon>
        <taxon>Neocallimastigales</taxon>
        <taxon>Neocallimastigaceae</taxon>
        <taxon>Neocallimastix</taxon>
    </lineage>
</organism>
<evidence type="ECO:0000313" key="2">
    <source>
        <dbReference type="Proteomes" id="UP000193920"/>
    </source>
</evidence>
<accession>A0A1Y2AD48</accession>
<name>A0A1Y2AD48_9FUNG</name>
<sequence length="130" mass="14708">MKYVNIRLKVSKSIGAYCSSQNHTTSNILNQLIAAIDELCTVDPNRCGPKSTITGFPINVVIGLDELNNYIQGSIYDIIPELRRLNVIEELGINMFEKEIIDAEAINIIENIYINLRNKDIIAELFGFKY</sequence>
<keyword evidence="2" id="KW-1185">Reference proteome</keyword>
<gene>
    <name evidence="1" type="ORF">LY90DRAFT_516735</name>
</gene>
<dbReference type="AlphaFoldDB" id="A0A1Y2AD48"/>
<comment type="caution">
    <text evidence="1">The sequence shown here is derived from an EMBL/GenBank/DDBJ whole genome shotgun (WGS) entry which is preliminary data.</text>
</comment>
<dbReference type="EMBL" id="MCOG01000288">
    <property type="protein sequence ID" value="ORY20489.1"/>
    <property type="molecule type" value="Genomic_DNA"/>
</dbReference>
<evidence type="ECO:0000313" key="1">
    <source>
        <dbReference type="EMBL" id="ORY20489.1"/>
    </source>
</evidence>
<proteinExistence type="predicted"/>
<protein>
    <submittedName>
        <fullName evidence="1">Uncharacterized protein</fullName>
    </submittedName>
</protein>